<dbReference type="Gene3D" id="2.40.70.10">
    <property type="entry name" value="Acid Proteases"/>
    <property type="match status" value="1"/>
</dbReference>
<name>A0A5C7HKZ2_9ROSI</name>
<keyword evidence="3" id="KW-1185">Reference proteome</keyword>
<feature type="compositionally biased region" description="Basic and acidic residues" evidence="1">
    <location>
        <begin position="41"/>
        <end position="64"/>
    </location>
</feature>
<organism evidence="2 3">
    <name type="scientific">Acer yangbiense</name>
    <dbReference type="NCBI Taxonomy" id="1000413"/>
    <lineage>
        <taxon>Eukaryota</taxon>
        <taxon>Viridiplantae</taxon>
        <taxon>Streptophyta</taxon>
        <taxon>Embryophyta</taxon>
        <taxon>Tracheophyta</taxon>
        <taxon>Spermatophyta</taxon>
        <taxon>Magnoliopsida</taxon>
        <taxon>eudicotyledons</taxon>
        <taxon>Gunneridae</taxon>
        <taxon>Pentapetalae</taxon>
        <taxon>rosids</taxon>
        <taxon>malvids</taxon>
        <taxon>Sapindales</taxon>
        <taxon>Sapindaceae</taxon>
        <taxon>Hippocastanoideae</taxon>
        <taxon>Acereae</taxon>
        <taxon>Acer</taxon>
    </lineage>
</organism>
<dbReference type="AlphaFoldDB" id="A0A5C7HKZ2"/>
<evidence type="ECO:0000313" key="3">
    <source>
        <dbReference type="Proteomes" id="UP000323000"/>
    </source>
</evidence>
<reference evidence="3" key="1">
    <citation type="journal article" date="2019" name="Gigascience">
        <title>De novo genome assembly of the endangered Acer yangbiense, a plant species with extremely small populations endemic to Yunnan Province, China.</title>
        <authorList>
            <person name="Yang J."/>
            <person name="Wariss H.M."/>
            <person name="Tao L."/>
            <person name="Zhang R."/>
            <person name="Yun Q."/>
            <person name="Hollingsworth P."/>
            <person name="Dao Z."/>
            <person name="Luo G."/>
            <person name="Guo H."/>
            <person name="Ma Y."/>
            <person name="Sun W."/>
        </authorList>
    </citation>
    <scope>NUCLEOTIDE SEQUENCE [LARGE SCALE GENOMIC DNA]</scope>
    <source>
        <strain evidence="3">cv. Malutang</strain>
    </source>
</reference>
<comment type="caution">
    <text evidence="2">The sequence shown here is derived from an EMBL/GenBank/DDBJ whole genome shotgun (WGS) entry which is preliminary data.</text>
</comment>
<evidence type="ECO:0000256" key="1">
    <source>
        <dbReference type="SAM" id="MobiDB-lite"/>
    </source>
</evidence>
<proteinExistence type="predicted"/>
<feature type="compositionally biased region" description="Polar residues" evidence="1">
    <location>
        <begin position="69"/>
        <end position="78"/>
    </location>
</feature>
<feature type="region of interest" description="Disordered" evidence="1">
    <location>
        <begin position="39"/>
        <end position="85"/>
    </location>
</feature>
<dbReference type="OrthoDB" id="1939491at2759"/>
<sequence length="203" mass="22549">MDSLKNWARVELERRNVQDLDTTIAIAIAIAAVESLADYTQPKERKDIHEKSGGDESKDHDHKDKGRSKSPNGNNQCDKPNGGKPEIIKPKSPCFICNGPYWVRDCPKQKTLNAIVTQLEEAKASESQASMGSLQQIYALNGRAVPPTLTKKVLMFVGATFKGKQVRVMLYIGATHNFISVDEAKRLGLQITNEGVAKWRETK</sequence>
<dbReference type="EMBL" id="VAHF01000007">
    <property type="protein sequence ID" value="TXG57528.1"/>
    <property type="molecule type" value="Genomic_DNA"/>
</dbReference>
<accession>A0A5C7HKZ2</accession>
<protein>
    <submittedName>
        <fullName evidence="2">Uncharacterized protein</fullName>
    </submittedName>
</protein>
<dbReference type="InterPro" id="IPR021109">
    <property type="entry name" value="Peptidase_aspartic_dom_sf"/>
</dbReference>
<evidence type="ECO:0000313" key="2">
    <source>
        <dbReference type="EMBL" id="TXG57528.1"/>
    </source>
</evidence>
<dbReference type="Proteomes" id="UP000323000">
    <property type="component" value="Chromosome 7"/>
</dbReference>
<gene>
    <name evidence="2" type="ORF">EZV62_015357</name>
</gene>